<evidence type="ECO:0000313" key="3">
    <source>
        <dbReference type="Proteomes" id="UP000220158"/>
    </source>
</evidence>
<keyword evidence="1" id="KW-0472">Membrane</keyword>
<reference evidence="2 3" key="1">
    <citation type="submission" date="2015-04" db="EMBL/GenBank/DDBJ databases">
        <authorList>
            <consortium name="Pathogen Informatics"/>
        </authorList>
    </citation>
    <scope>NUCLEOTIDE SEQUENCE [LARGE SCALE GENOMIC DNA]</scope>
    <source>
        <strain evidence="2 3">SGS1</strain>
    </source>
</reference>
<name>A0A1J1GKP4_PLARL</name>
<keyword evidence="1" id="KW-0812">Transmembrane</keyword>
<dbReference type="OrthoDB" id="10477315at2759"/>
<dbReference type="KEGG" id="prel:PRELSG_0014100"/>
<dbReference type="OMA" id="MINATIQ"/>
<dbReference type="VEuPathDB" id="PlasmoDB:PRELSG_0014100"/>
<evidence type="ECO:0008006" key="4">
    <source>
        <dbReference type="Google" id="ProtNLM"/>
    </source>
</evidence>
<gene>
    <name evidence="2" type="ORF">PRELSG_0014100</name>
</gene>
<dbReference type="GeneID" id="39734065"/>
<protein>
    <recommendedName>
        <fullName evidence="4">Plasmodium RESA N-terminal domain-containing protein</fullName>
    </recommendedName>
</protein>
<proteinExistence type="predicted"/>
<keyword evidence="1" id="KW-1133">Transmembrane helix</keyword>
<sequence length="251" mass="29824">MKYKNYMILRFFIIHFFTVLYFLSQCTLKTKKIESLRSPFDTNHTRNLSEQDEDFLEKLKTSHVSTKLNPEECNNMQAKLEDSKEQVSEKCNYEEASSHDSEQKMELSEMQKMWKDMINEQLSKNDMINATIQNWDNVCLVHGTGKFLTGEVCKQTRLGCWDQRKKINMLVKNVQYFNEFKCLEEQGCTKESFLTFLHKAEKEMEDTRNKQLIMWKEYLNELVTSIDQYISKCNVSTATQESEEEIKKDDK</sequence>
<evidence type="ECO:0000313" key="2">
    <source>
        <dbReference type="EMBL" id="CRG85713.1"/>
    </source>
</evidence>
<dbReference type="Proteomes" id="UP000220158">
    <property type="component" value="Unassembled WGS sequence"/>
</dbReference>
<organism evidence="2 3">
    <name type="scientific">Plasmodium relictum</name>
    <dbReference type="NCBI Taxonomy" id="85471"/>
    <lineage>
        <taxon>Eukaryota</taxon>
        <taxon>Sar</taxon>
        <taxon>Alveolata</taxon>
        <taxon>Apicomplexa</taxon>
        <taxon>Aconoidasida</taxon>
        <taxon>Haemosporida</taxon>
        <taxon>Plasmodiidae</taxon>
        <taxon>Plasmodium</taxon>
        <taxon>Plasmodium (Haemamoeba)</taxon>
    </lineage>
</organism>
<dbReference type="EMBL" id="CVMU01000458">
    <property type="protein sequence ID" value="CRG85713.1"/>
    <property type="molecule type" value="Genomic_DNA"/>
</dbReference>
<dbReference type="AlphaFoldDB" id="A0A1J1GKP4"/>
<accession>A0A1J1GKP4</accession>
<evidence type="ECO:0000256" key="1">
    <source>
        <dbReference type="SAM" id="Phobius"/>
    </source>
</evidence>
<keyword evidence="3" id="KW-1185">Reference proteome</keyword>
<dbReference type="RefSeq" id="XP_028531346.1">
    <property type="nucleotide sequence ID" value="XM_028677723.1"/>
</dbReference>
<feature type="transmembrane region" description="Helical" evidence="1">
    <location>
        <begin position="7"/>
        <end position="24"/>
    </location>
</feature>